<evidence type="ECO:0000313" key="1">
    <source>
        <dbReference type="EMBL" id="MDN5214441.1"/>
    </source>
</evidence>
<dbReference type="EMBL" id="JAUJEB010000004">
    <property type="protein sequence ID" value="MDN5214441.1"/>
    <property type="molecule type" value="Genomic_DNA"/>
</dbReference>
<dbReference type="InterPro" id="IPR029033">
    <property type="entry name" value="His_PPase_superfam"/>
</dbReference>
<keyword evidence="2" id="KW-1185">Reference proteome</keyword>
<proteinExistence type="predicted"/>
<name>A0ABT8LB68_9BACT</name>
<comment type="caution">
    <text evidence="1">The sequence shown here is derived from an EMBL/GenBank/DDBJ whole genome shotgun (WGS) entry which is preliminary data.</text>
</comment>
<dbReference type="PROSITE" id="PS51257">
    <property type="entry name" value="PROKAR_LIPOPROTEIN"/>
    <property type="match status" value="1"/>
</dbReference>
<sequence length="168" mass="19123">MGRYLVIFIWAITFGQSCSVKSQQPSLTTLYLLRHAEKAKDGGEDPALNELGKQRAMRLMELLEEVDFKTIYATDFLRTKNTVAPLADSKNMSIEIYNAHDKDFLQEILVENSNDNYLIVGHSNTIPGLVNYLTGKEDFQQLDENEYDKLFVVNLVELGVAKVQVLKF</sequence>
<reference evidence="1" key="1">
    <citation type="submission" date="2023-06" db="EMBL/GenBank/DDBJ databases">
        <title>Genomic of Agaribacillus aureum.</title>
        <authorList>
            <person name="Wang G."/>
        </authorList>
    </citation>
    <scope>NUCLEOTIDE SEQUENCE</scope>
    <source>
        <strain evidence="1">BMA12</strain>
    </source>
</reference>
<dbReference type="InterPro" id="IPR013078">
    <property type="entry name" value="His_Pase_superF_clade-1"/>
</dbReference>
<dbReference type="Gene3D" id="3.40.50.1240">
    <property type="entry name" value="Phosphoglycerate mutase-like"/>
    <property type="match status" value="1"/>
</dbReference>
<dbReference type="CDD" id="cd07067">
    <property type="entry name" value="HP_PGM_like"/>
    <property type="match status" value="1"/>
</dbReference>
<keyword evidence="1" id="KW-0413">Isomerase</keyword>
<dbReference type="SUPFAM" id="SSF53254">
    <property type="entry name" value="Phosphoglycerate mutase-like"/>
    <property type="match status" value="1"/>
</dbReference>
<dbReference type="RefSeq" id="WP_346759775.1">
    <property type="nucleotide sequence ID" value="NZ_JAUJEB010000004.1"/>
</dbReference>
<dbReference type="Proteomes" id="UP001172083">
    <property type="component" value="Unassembled WGS sequence"/>
</dbReference>
<dbReference type="Pfam" id="PF00300">
    <property type="entry name" value="His_Phos_1"/>
    <property type="match status" value="1"/>
</dbReference>
<gene>
    <name evidence="1" type="ORF">QQ020_20340</name>
</gene>
<accession>A0ABT8LB68</accession>
<organism evidence="1 2">
    <name type="scientific">Agaribacillus aureus</name>
    <dbReference type="NCBI Taxonomy" id="3051825"/>
    <lineage>
        <taxon>Bacteria</taxon>
        <taxon>Pseudomonadati</taxon>
        <taxon>Bacteroidota</taxon>
        <taxon>Cytophagia</taxon>
        <taxon>Cytophagales</taxon>
        <taxon>Splendidivirgaceae</taxon>
        <taxon>Agaribacillus</taxon>
    </lineage>
</organism>
<dbReference type="EC" id="5.4.-.-" evidence="1"/>
<protein>
    <submittedName>
        <fullName evidence="1">Phosphoglycerate mutase family protein</fullName>
        <ecNumber evidence="1">5.4.-.-</ecNumber>
    </submittedName>
</protein>
<evidence type="ECO:0000313" key="2">
    <source>
        <dbReference type="Proteomes" id="UP001172083"/>
    </source>
</evidence>
<dbReference type="GO" id="GO:0016853">
    <property type="term" value="F:isomerase activity"/>
    <property type="evidence" value="ECO:0007669"/>
    <property type="project" value="UniProtKB-KW"/>
</dbReference>